<dbReference type="GO" id="GO:0045892">
    <property type="term" value="P:negative regulation of DNA-templated transcription"/>
    <property type="evidence" value="ECO:0007669"/>
    <property type="project" value="InterPro"/>
</dbReference>
<dbReference type="Proteomes" id="UP000012179">
    <property type="component" value="Chromosome"/>
</dbReference>
<evidence type="ECO:0000256" key="4">
    <source>
        <dbReference type="ARBA" id="ARBA00022795"/>
    </source>
</evidence>
<evidence type="ECO:0000256" key="9">
    <source>
        <dbReference type="SAM" id="MobiDB-lite"/>
    </source>
</evidence>
<dbReference type="InterPro" id="IPR031316">
    <property type="entry name" value="FlgM_C"/>
</dbReference>
<evidence type="ECO:0000313" key="11">
    <source>
        <dbReference type="EMBL" id="ARO88021.1"/>
    </source>
</evidence>
<keyword evidence="4" id="KW-1005">Bacterial flagellum biogenesis</keyword>
<evidence type="ECO:0000256" key="3">
    <source>
        <dbReference type="ARBA" id="ARBA00022491"/>
    </source>
</evidence>
<comment type="similarity">
    <text evidence="1">Belongs to the FlgM family.</text>
</comment>
<dbReference type="GO" id="GO:0044781">
    <property type="term" value="P:bacterial-type flagellum organization"/>
    <property type="evidence" value="ECO:0007669"/>
    <property type="project" value="UniProtKB-KW"/>
</dbReference>
<dbReference type="InterPro" id="IPR007412">
    <property type="entry name" value="FlgM"/>
</dbReference>
<keyword evidence="11" id="KW-0282">Flagellum</keyword>
<dbReference type="RefSeq" id="WP_004175453.1">
    <property type="nucleotide sequence ID" value="NZ_CP021106.3"/>
</dbReference>
<evidence type="ECO:0000256" key="2">
    <source>
        <dbReference type="ARBA" id="ARBA00017823"/>
    </source>
</evidence>
<keyword evidence="12" id="KW-1185">Reference proteome</keyword>
<feature type="region of interest" description="Disordered" evidence="9">
    <location>
        <begin position="1"/>
        <end position="35"/>
    </location>
</feature>
<dbReference type="Pfam" id="PF04316">
    <property type="entry name" value="FlgM"/>
    <property type="match status" value="1"/>
</dbReference>
<keyword evidence="5" id="KW-0805">Transcription regulation</keyword>
<reference evidence="11 12" key="1">
    <citation type="journal article" date="2015" name="Int. J. Syst. Evol. Microbiol.">
        <title>Nitrosospira lacus sp. nov., a psychrotolerant, ammonia-oxidizing bacterium from sandy lake sediment.</title>
        <authorList>
            <person name="Urakawa H."/>
            <person name="Garcia J.C."/>
            <person name="Nielsen J.L."/>
            <person name="Le V.Q."/>
            <person name="Kozlowski J.A."/>
            <person name="Stein L.Y."/>
            <person name="Lim C.K."/>
            <person name="Pommerening-Roser A."/>
            <person name="Martens-Habbena W."/>
            <person name="Stahl D.A."/>
            <person name="Klotz M.G."/>
        </authorList>
    </citation>
    <scope>NUCLEOTIDE SEQUENCE [LARGE SCALE GENOMIC DNA]</scope>
    <source>
        <strain evidence="11 12">APG3</strain>
    </source>
</reference>
<dbReference type="InterPro" id="IPR035890">
    <property type="entry name" value="Anti-sigma-28_factor_FlgM_sf"/>
</dbReference>
<keyword evidence="11" id="KW-0969">Cilium</keyword>
<dbReference type="AlphaFoldDB" id="A0A1W6SQF7"/>
<evidence type="ECO:0000256" key="7">
    <source>
        <dbReference type="ARBA" id="ARBA00024739"/>
    </source>
</evidence>
<comment type="function">
    <text evidence="7">Responsible for the coupling of flagellin expression to flagellar assembly by preventing expression of the flagellin genes when a component of the middle class of proteins is defective. It negatively regulates flagellar genes by inhibiting the activity of FliA by directly binding to FliA.</text>
</comment>
<dbReference type="SUPFAM" id="SSF101498">
    <property type="entry name" value="Anti-sigma factor FlgM"/>
    <property type="match status" value="1"/>
</dbReference>
<organism evidence="11 12">
    <name type="scientific">Nitrosospira lacus</name>
    <dbReference type="NCBI Taxonomy" id="1288494"/>
    <lineage>
        <taxon>Bacteria</taxon>
        <taxon>Pseudomonadati</taxon>
        <taxon>Pseudomonadota</taxon>
        <taxon>Betaproteobacteria</taxon>
        <taxon>Nitrosomonadales</taxon>
        <taxon>Nitrosomonadaceae</taxon>
        <taxon>Nitrosospira</taxon>
    </lineage>
</organism>
<sequence length="97" mass="10741">MKIDNSIQTSISLSETQARPGKTGGKTEEVANSNDSVQLSTQLRNVEKNLANGEVFNAARVEEIKQAISEGRFVVNPEKVADRLLETVRDLIQTRRT</sequence>
<accession>A0A1W6SQF7</accession>
<evidence type="ECO:0000256" key="8">
    <source>
        <dbReference type="ARBA" id="ARBA00030117"/>
    </source>
</evidence>
<protein>
    <recommendedName>
        <fullName evidence="2">Negative regulator of flagellin synthesis</fullName>
    </recommendedName>
    <alternativeName>
        <fullName evidence="8">Anti-sigma-28 factor</fullName>
    </alternativeName>
</protein>
<dbReference type="NCBIfam" id="TIGR03824">
    <property type="entry name" value="FlgM_jcvi"/>
    <property type="match status" value="1"/>
</dbReference>
<keyword evidence="6" id="KW-0804">Transcription</keyword>
<dbReference type="OrthoDB" id="5298032at2"/>
<feature type="domain" description="Anti-sigma-28 factor FlgM C-terminal" evidence="10">
    <location>
        <begin position="35"/>
        <end position="86"/>
    </location>
</feature>
<evidence type="ECO:0000313" key="12">
    <source>
        <dbReference type="Proteomes" id="UP000012179"/>
    </source>
</evidence>
<evidence type="ECO:0000259" key="10">
    <source>
        <dbReference type="Pfam" id="PF04316"/>
    </source>
</evidence>
<evidence type="ECO:0000256" key="5">
    <source>
        <dbReference type="ARBA" id="ARBA00023015"/>
    </source>
</evidence>
<proteinExistence type="inferred from homology"/>
<dbReference type="eggNOG" id="COG2747">
    <property type="taxonomic scope" value="Bacteria"/>
</dbReference>
<dbReference type="EMBL" id="CP021106">
    <property type="protein sequence ID" value="ARO88021.1"/>
    <property type="molecule type" value="Genomic_DNA"/>
</dbReference>
<gene>
    <name evidence="11" type="ORF">EBAPG3_009705</name>
</gene>
<keyword evidence="3" id="KW-0678">Repressor</keyword>
<dbReference type="KEGG" id="nlc:EBAPG3_009705"/>
<evidence type="ECO:0000256" key="1">
    <source>
        <dbReference type="ARBA" id="ARBA00005322"/>
    </source>
</evidence>
<feature type="compositionally biased region" description="Polar residues" evidence="9">
    <location>
        <begin position="1"/>
        <end position="17"/>
    </location>
</feature>
<name>A0A1W6SQF7_9PROT</name>
<keyword evidence="11" id="KW-0966">Cell projection</keyword>
<evidence type="ECO:0000256" key="6">
    <source>
        <dbReference type="ARBA" id="ARBA00023163"/>
    </source>
</evidence>